<keyword evidence="2" id="KW-1185">Reference proteome</keyword>
<dbReference type="AlphaFoldDB" id="A0A5B7DK36"/>
<accession>A0A5B7DK36</accession>
<comment type="caution">
    <text evidence="1">The sequence shown here is derived from an EMBL/GenBank/DDBJ whole genome shotgun (WGS) entry which is preliminary data.</text>
</comment>
<protein>
    <submittedName>
        <fullName evidence="1">Uncharacterized protein</fullName>
    </submittedName>
</protein>
<dbReference type="EMBL" id="VSRR010001037">
    <property type="protein sequence ID" value="MPC21971.1"/>
    <property type="molecule type" value="Genomic_DNA"/>
</dbReference>
<evidence type="ECO:0000313" key="1">
    <source>
        <dbReference type="EMBL" id="MPC21971.1"/>
    </source>
</evidence>
<sequence length="60" mass="6707">MATLRVVKRGITGMTTLRFAPLACWTVGCVWCLLYRVSDAAASIALQPSTVHMLRWIEQL</sequence>
<organism evidence="1 2">
    <name type="scientific">Portunus trituberculatus</name>
    <name type="common">Swimming crab</name>
    <name type="synonym">Neptunus trituberculatus</name>
    <dbReference type="NCBI Taxonomy" id="210409"/>
    <lineage>
        <taxon>Eukaryota</taxon>
        <taxon>Metazoa</taxon>
        <taxon>Ecdysozoa</taxon>
        <taxon>Arthropoda</taxon>
        <taxon>Crustacea</taxon>
        <taxon>Multicrustacea</taxon>
        <taxon>Malacostraca</taxon>
        <taxon>Eumalacostraca</taxon>
        <taxon>Eucarida</taxon>
        <taxon>Decapoda</taxon>
        <taxon>Pleocyemata</taxon>
        <taxon>Brachyura</taxon>
        <taxon>Eubrachyura</taxon>
        <taxon>Portunoidea</taxon>
        <taxon>Portunidae</taxon>
        <taxon>Portuninae</taxon>
        <taxon>Portunus</taxon>
    </lineage>
</organism>
<reference evidence="1 2" key="1">
    <citation type="submission" date="2019-05" db="EMBL/GenBank/DDBJ databases">
        <title>Another draft genome of Portunus trituberculatus and its Hox gene families provides insights of decapod evolution.</title>
        <authorList>
            <person name="Jeong J.-H."/>
            <person name="Song I."/>
            <person name="Kim S."/>
            <person name="Choi T."/>
            <person name="Kim D."/>
            <person name="Ryu S."/>
            <person name="Kim W."/>
        </authorList>
    </citation>
    <scope>NUCLEOTIDE SEQUENCE [LARGE SCALE GENOMIC DNA]</scope>
    <source>
        <tissue evidence="1">Muscle</tissue>
    </source>
</reference>
<evidence type="ECO:0000313" key="2">
    <source>
        <dbReference type="Proteomes" id="UP000324222"/>
    </source>
</evidence>
<dbReference type="Proteomes" id="UP000324222">
    <property type="component" value="Unassembled WGS sequence"/>
</dbReference>
<name>A0A5B7DK36_PORTR</name>
<proteinExistence type="predicted"/>
<gene>
    <name evidence="1" type="ORF">E2C01_014975</name>
</gene>
<dbReference type="PROSITE" id="PS51257">
    <property type="entry name" value="PROKAR_LIPOPROTEIN"/>
    <property type="match status" value="1"/>
</dbReference>